<dbReference type="InterPro" id="IPR015943">
    <property type="entry name" value="WD40/YVTN_repeat-like_dom_sf"/>
</dbReference>
<evidence type="ECO:0000256" key="4">
    <source>
        <dbReference type="ARBA" id="ARBA00022771"/>
    </source>
</evidence>
<evidence type="ECO:0000313" key="10">
    <source>
        <dbReference type="Proteomes" id="UP001341840"/>
    </source>
</evidence>
<dbReference type="InterPro" id="IPR036855">
    <property type="entry name" value="Znf_CCCH_sf"/>
</dbReference>
<dbReference type="PANTHER" id="PTHR44489:SF14">
    <property type="entry name" value="ZINC FINGER CCCH DOMAIN-CONTAINING PROTEIN 59-RELATED"/>
    <property type="match status" value="1"/>
</dbReference>
<feature type="domain" description="C3H1-type" evidence="8">
    <location>
        <begin position="15"/>
        <end position="41"/>
    </location>
</feature>
<keyword evidence="5 7" id="KW-0862">Zinc</keyword>
<comment type="caution">
    <text evidence="9">The sequence shown here is derived from an EMBL/GenBank/DDBJ whole genome shotgun (WGS) entry which is preliminary data.</text>
</comment>
<dbReference type="Gene3D" id="4.10.1000.10">
    <property type="entry name" value="Zinc finger, CCCH-type"/>
    <property type="match status" value="1"/>
</dbReference>
<evidence type="ECO:0000313" key="9">
    <source>
        <dbReference type="EMBL" id="MED6204275.1"/>
    </source>
</evidence>
<evidence type="ECO:0000256" key="1">
    <source>
        <dbReference type="ARBA" id="ARBA00022574"/>
    </source>
</evidence>
<keyword evidence="3" id="KW-0677">Repeat</keyword>
<dbReference type="PRINTS" id="PR00320">
    <property type="entry name" value="GPROTEINBRPT"/>
</dbReference>
<reference evidence="9 10" key="1">
    <citation type="journal article" date="2023" name="Plants (Basel)">
        <title>Bridging the Gap: Combining Genomics and Transcriptomics Approaches to Understand Stylosanthes scabra, an Orphan Legume from the Brazilian Caatinga.</title>
        <authorList>
            <person name="Ferreira-Neto J.R.C."/>
            <person name="da Silva M.D."/>
            <person name="Binneck E."/>
            <person name="de Melo N.F."/>
            <person name="da Silva R.H."/>
            <person name="de Melo A.L.T.M."/>
            <person name="Pandolfi V."/>
            <person name="Bustamante F.O."/>
            <person name="Brasileiro-Vidal A.C."/>
            <person name="Benko-Iseppon A.M."/>
        </authorList>
    </citation>
    <scope>NUCLEOTIDE SEQUENCE [LARGE SCALE GENOMIC DNA]</scope>
    <source>
        <tissue evidence="9">Leaves</tissue>
    </source>
</reference>
<feature type="zinc finger region" description="C3H1-type" evidence="7">
    <location>
        <begin position="140"/>
        <end position="167"/>
    </location>
</feature>
<dbReference type="InterPro" id="IPR001680">
    <property type="entry name" value="WD40_rpt"/>
</dbReference>
<feature type="domain" description="C3H1-type" evidence="8">
    <location>
        <begin position="140"/>
        <end position="167"/>
    </location>
</feature>
<proteinExistence type="predicted"/>
<evidence type="ECO:0000256" key="2">
    <source>
        <dbReference type="ARBA" id="ARBA00022723"/>
    </source>
</evidence>
<name>A0ABU6Y4Q5_9FABA</name>
<dbReference type="PROSITE" id="PS50103">
    <property type="entry name" value="ZF_C3H1"/>
    <property type="match status" value="2"/>
</dbReference>
<dbReference type="InterPro" id="IPR000571">
    <property type="entry name" value="Znf_CCCH"/>
</dbReference>
<dbReference type="InterPro" id="IPR019775">
    <property type="entry name" value="WD40_repeat_CS"/>
</dbReference>
<dbReference type="PROSITE" id="PS50294">
    <property type="entry name" value="WD_REPEATS_REGION"/>
    <property type="match status" value="2"/>
</dbReference>
<dbReference type="Proteomes" id="UP001341840">
    <property type="component" value="Unassembled WGS sequence"/>
</dbReference>
<dbReference type="InterPro" id="IPR036322">
    <property type="entry name" value="WD40_repeat_dom_sf"/>
</dbReference>
<dbReference type="Pfam" id="PF00400">
    <property type="entry name" value="WD40"/>
    <property type="match status" value="1"/>
</dbReference>
<keyword evidence="4 7" id="KW-0863">Zinc-finger</keyword>
<keyword evidence="2 7" id="KW-0479">Metal-binding</keyword>
<dbReference type="InterPro" id="IPR044715">
    <property type="entry name" value="WDR86-like"/>
</dbReference>
<dbReference type="PROSITE" id="PS50082">
    <property type="entry name" value="WD_REPEATS_2"/>
    <property type="match status" value="3"/>
</dbReference>
<evidence type="ECO:0000256" key="3">
    <source>
        <dbReference type="ARBA" id="ARBA00022737"/>
    </source>
</evidence>
<sequence>MAVITTTRRTQHFGRTTTPTCKYWLAGRCNRNPCRFSHTLPTSPSNIYYNPYTTYNHSKKPTTCTPKPLQKPPNHAPKALVSVEKPINCRGEAMSVEKVIECGPKAMSVEKATKCEQKPLLIEKTIDVEDAATVAKASVEKSRSICKYWMTDNCVHGDLCPDLHSWFYGDGFSPLAKLHEHNKVVTGNALSTGSDKLYSGSIDGTVRAWDCNTSRCVNSINLGSEITSLISEGHWVFAGLKNSVKAWNIQTGADVTLDGLKGQVLSLNFGNDILFAGREDGVIYAWRGNSDPKAESAFELVVTLSGHTKSVVCLAIGCYKMLYSGSMDHSIKVWDLDTLECTMTLNRHTDTVTSLICWEDYLLSSSSDCTVNVWVCTEEGTLKVTYTHTEENGVLGLYGMTDAEAKPILFCSCKDNSIRMYELPMFLERGRLFTRQEVRSFEIGPGGLFFTGDGTGLLNVWKWLEEPKVVLIVNALGRW</sequence>
<dbReference type="SUPFAM" id="SSF90229">
    <property type="entry name" value="CCCH zinc finger"/>
    <property type="match status" value="1"/>
</dbReference>
<dbReference type="EMBL" id="JASCZI010241672">
    <property type="protein sequence ID" value="MED6204275.1"/>
    <property type="molecule type" value="Genomic_DNA"/>
</dbReference>
<feature type="repeat" description="WD" evidence="6">
    <location>
        <begin position="304"/>
        <end position="344"/>
    </location>
</feature>
<dbReference type="SMART" id="SM00320">
    <property type="entry name" value="WD40"/>
    <property type="match status" value="6"/>
</dbReference>
<feature type="repeat" description="WD" evidence="6">
    <location>
        <begin position="345"/>
        <end position="374"/>
    </location>
</feature>
<protein>
    <recommendedName>
        <fullName evidence="8">C3H1-type domain-containing protein</fullName>
    </recommendedName>
</protein>
<dbReference type="SMART" id="SM00356">
    <property type="entry name" value="ZnF_C3H1"/>
    <property type="match status" value="2"/>
</dbReference>
<dbReference type="Gene3D" id="2.130.10.10">
    <property type="entry name" value="YVTN repeat-like/Quinoprotein amine dehydrogenase"/>
    <property type="match status" value="2"/>
</dbReference>
<organism evidence="9 10">
    <name type="scientific">Stylosanthes scabra</name>
    <dbReference type="NCBI Taxonomy" id="79078"/>
    <lineage>
        <taxon>Eukaryota</taxon>
        <taxon>Viridiplantae</taxon>
        <taxon>Streptophyta</taxon>
        <taxon>Embryophyta</taxon>
        <taxon>Tracheophyta</taxon>
        <taxon>Spermatophyta</taxon>
        <taxon>Magnoliopsida</taxon>
        <taxon>eudicotyledons</taxon>
        <taxon>Gunneridae</taxon>
        <taxon>Pentapetalae</taxon>
        <taxon>rosids</taxon>
        <taxon>fabids</taxon>
        <taxon>Fabales</taxon>
        <taxon>Fabaceae</taxon>
        <taxon>Papilionoideae</taxon>
        <taxon>50 kb inversion clade</taxon>
        <taxon>dalbergioids sensu lato</taxon>
        <taxon>Dalbergieae</taxon>
        <taxon>Pterocarpus clade</taxon>
        <taxon>Stylosanthes</taxon>
    </lineage>
</organism>
<dbReference type="InterPro" id="IPR020472">
    <property type="entry name" value="WD40_PAC1"/>
</dbReference>
<evidence type="ECO:0000256" key="5">
    <source>
        <dbReference type="ARBA" id="ARBA00022833"/>
    </source>
</evidence>
<evidence type="ECO:0000259" key="8">
    <source>
        <dbReference type="PROSITE" id="PS50103"/>
    </source>
</evidence>
<gene>
    <name evidence="9" type="ORF">PIB30_007746</name>
</gene>
<dbReference type="PANTHER" id="PTHR44489">
    <property type="match status" value="1"/>
</dbReference>
<keyword evidence="1 6" id="KW-0853">WD repeat</keyword>
<feature type="zinc finger region" description="C3H1-type" evidence="7">
    <location>
        <begin position="15"/>
        <end position="41"/>
    </location>
</feature>
<evidence type="ECO:0000256" key="7">
    <source>
        <dbReference type="PROSITE-ProRule" id="PRU00723"/>
    </source>
</evidence>
<accession>A0ABU6Y4Q5</accession>
<evidence type="ECO:0000256" key="6">
    <source>
        <dbReference type="PROSITE-ProRule" id="PRU00221"/>
    </source>
</evidence>
<dbReference type="SUPFAM" id="SSF50978">
    <property type="entry name" value="WD40 repeat-like"/>
    <property type="match status" value="1"/>
</dbReference>
<dbReference type="InterPro" id="IPR056454">
    <property type="entry name" value="Beta-prop_IP5PC_F"/>
</dbReference>
<dbReference type="Pfam" id="PF23754">
    <property type="entry name" value="Beta-prop_IP5PC_F"/>
    <property type="match status" value="1"/>
</dbReference>
<dbReference type="PROSITE" id="PS00678">
    <property type="entry name" value="WD_REPEATS_1"/>
    <property type="match status" value="1"/>
</dbReference>
<keyword evidence="10" id="KW-1185">Reference proteome</keyword>
<feature type="repeat" description="WD" evidence="6">
    <location>
        <begin position="178"/>
        <end position="219"/>
    </location>
</feature>